<keyword evidence="2" id="KW-1185">Reference proteome</keyword>
<dbReference type="HOGENOM" id="CLU_1378010_0_0_1"/>
<dbReference type="EMBL" id="JARH01000075">
    <property type="protein sequence ID" value="EXF85648.1"/>
    <property type="molecule type" value="Genomic_DNA"/>
</dbReference>
<reference evidence="1 2" key="1">
    <citation type="submission" date="2014-02" db="EMBL/GenBank/DDBJ databases">
        <title>The genome sequence of Colletotrichum fioriniae PJ7.</title>
        <authorList>
            <person name="Baroncelli R."/>
            <person name="Thon M.R."/>
        </authorList>
    </citation>
    <scope>NUCLEOTIDE SEQUENCE [LARGE SCALE GENOMIC DNA]</scope>
    <source>
        <strain evidence="1 2">PJ7</strain>
    </source>
</reference>
<dbReference type="AlphaFoldDB" id="A0A010SL86"/>
<comment type="caution">
    <text evidence="1">The sequence shown here is derived from an EMBL/GenBank/DDBJ whole genome shotgun (WGS) entry which is preliminary data.</text>
</comment>
<organism evidence="1 2">
    <name type="scientific">Colletotrichum fioriniae PJ7</name>
    <dbReference type="NCBI Taxonomy" id="1445577"/>
    <lineage>
        <taxon>Eukaryota</taxon>
        <taxon>Fungi</taxon>
        <taxon>Dikarya</taxon>
        <taxon>Ascomycota</taxon>
        <taxon>Pezizomycotina</taxon>
        <taxon>Sordariomycetes</taxon>
        <taxon>Hypocreomycetidae</taxon>
        <taxon>Glomerellales</taxon>
        <taxon>Glomerellaceae</taxon>
        <taxon>Colletotrichum</taxon>
        <taxon>Colletotrichum acutatum species complex</taxon>
    </lineage>
</organism>
<dbReference type="OrthoDB" id="409121at2759"/>
<evidence type="ECO:0000313" key="2">
    <source>
        <dbReference type="Proteomes" id="UP000020467"/>
    </source>
</evidence>
<dbReference type="eggNOG" id="ENOG502QTPD">
    <property type="taxonomic scope" value="Eukaryota"/>
</dbReference>
<dbReference type="PANTHER" id="PTHR35569:SF8">
    <property type="entry name" value="HYDRATASE, PUTATIVE (AFU_ORTHOLOGUE AFUA_7G06270)-RELATED"/>
    <property type="match status" value="1"/>
</dbReference>
<sequence length="198" mass="22326">MSFDICGGFNALQALRALKEDDGSADQAEVVAEAIIRHWDMNADGAITYIGQPSHLVTLYNNLYRHPRISGLERMVHVNTRREIHEAWPRLGRFSWFAVTVKGDEGVRPRFHSTHIHDFNGGIESNTLTRSVSRGRGHQACSAKLEKISPKCLEQLPFEMTHDVAVGSDCPRTNFSLKKEAYVKSPIQGYLFTKVLVY</sequence>
<gene>
    <name evidence="1" type="ORF">CFIO01_11253</name>
</gene>
<dbReference type="STRING" id="1445577.A0A010SL86"/>
<accession>A0A010SL86</accession>
<evidence type="ECO:0000313" key="1">
    <source>
        <dbReference type="EMBL" id="EXF85648.1"/>
    </source>
</evidence>
<proteinExistence type="predicted"/>
<dbReference type="KEGG" id="cfj:CFIO01_11253"/>
<dbReference type="PANTHER" id="PTHR35569">
    <property type="entry name" value="CYANAMIDE HYDRATASE DDI2-RELATED"/>
    <property type="match status" value="1"/>
</dbReference>
<name>A0A010SL86_9PEZI</name>
<dbReference type="Proteomes" id="UP000020467">
    <property type="component" value="Unassembled WGS sequence"/>
</dbReference>
<protein>
    <submittedName>
        <fullName evidence="1">Cyanamide hydratase family HD domain-containing protein</fullName>
    </submittedName>
</protein>